<keyword evidence="3" id="KW-0546">Nucleotide metabolism</keyword>
<keyword evidence="2 6" id="KW-0378">Hydrolase</keyword>
<dbReference type="InterPro" id="IPR029054">
    <property type="entry name" value="dUTPase-like"/>
</dbReference>
<name>A0A226DL07_FOLCA</name>
<evidence type="ECO:0000313" key="7">
    <source>
        <dbReference type="Proteomes" id="UP000198287"/>
    </source>
</evidence>
<dbReference type="Pfam" id="PF00692">
    <property type="entry name" value="dUTPase"/>
    <property type="match status" value="1"/>
</dbReference>
<dbReference type="AlphaFoldDB" id="A0A226DL07"/>
<evidence type="ECO:0000256" key="2">
    <source>
        <dbReference type="ARBA" id="ARBA00022801"/>
    </source>
</evidence>
<feature type="domain" description="dUTPase-like" evidence="5">
    <location>
        <begin position="296"/>
        <end position="430"/>
    </location>
</feature>
<dbReference type="PANTHER" id="PTHR11241">
    <property type="entry name" value="DEOXYURIDINE 5'-TRIPHOSPHATE NUCLEOTIDOHYDROLASE"/>
    <property type="match status" value="1"/>
</dbReference>
<evidence type="ECO:0000256" key="3">
    <source>
        <dbReference type="ARBA" id="ARBA00023080"/>
    </source>
</evidence>
<evidence type="ECO:0000256" key="1">
    <source>
        <dbReference type="ARBA" id="ARBA00005142"/>
    </source>
</evidence>
<reference evidence="6 7" key="1">
    <citation type="submission" date="2015-12" db="EMBL/GenBank/DDBJ databases">
        <title>The genome of Folsomia candida.</title>
        <authorList>
            <person name="Faddeeva A."/>
            <person name="Derks M.F."/>
            <person name="Anvar Y."/>
            <person name="Smit S."/>
            <person name="Van Straalen N."/>
            <person name="Roelofs D."/>
        </authorList>
    </citation>
    <scope>NUCLEOTIDE SEQUENCE [LARGE SCALE GENOMIC DNA]</scope>
    <source>
        <strain evidence="6 7">VU population</strain>
        <tissue evidence="6">Whole body</tissue>
    </source>
</reference>
<dbReference type="GO" id="GO:0000287">
    <property type="term" value="F:magnesium ion binding"/>
    <property type="evidence" value="ECO:0007669"/>
    <property type="project" value="InterPro"/>
</dbReference>
<dbReference type="UniPathway" id="UPA00610">
    <property type="reaction ID" value="UER00666"/>
</dbReference>
<dbReference type="Proteomes" id="UP000198287">
    <property type="component" value="Unassembled WGS sequence"/>
</dbReference>
<dbReference type="SUPFAM" id="SSF51283">
    <property type="entry name" value="dUTPase-like"/>
    <property type="match status" value="1"/>
</dbReference>
<accession>A0A226DL07</accession>
<comment type="pathway">
    <text evidence="1">Pyrimidine metabolism; dUMP biosynthesis; dUMP from dCTP (dUTP route): step 2/2.</text>
</comment>
<dbReference type="GO" id="GO:0046081">
    <property type="term" value="P:dUTP catabolic process"/>
    <property type="evidence" value="ECO:0007669"/>
    <property type="project" value="InterPro"/>
</dbReference>
<sequence length="431" mass="47543">MSQAGINAVARARKILEEAKPGSRESVDARAFLLSHRRQPEVFDAGFVVDDDEEEPSGPFTDEEEDEDEEDEDSPSEPEEDPDFVPANEHSQKRLNLVDDLYAVPKSKRKEPATKSKKLEPVVKLKKVDLYTEQKRRREARENAADAKKVDAASKKELDAARRNPLSLFYTGPEEKTVKAAAAANKRKMTEKEKSPAEKRGRVKSVPPSAVPVPSTALVPVARTTIPPASSSSSAPEHMKHMCLHHLTKVLFRLILLPKGKGVTILVDKILSIGRASEVRDDYRTVHFIRKTFESKFPTKLHPQSAGYDLYCQSGALLKAGEMILMDIGIQVKLPLGHVGLIKPRSGLALRHKIDVMGGVVDEDFEGTLGVMLINHGKLPYQVELGDRVAQFLIIKLHNGPLKKSTFDEIITTTAPVASRRGAKGYGSSGK</sequence>
<feature type="region of interest" description="Disordered" evidence="4">
    <location>
        <begin position="180"/>
        <end position="211"/>
    </location>
</feature>
<dbReference type="InterPro" id="IPR036157">
    <property type="entry name" value="dUTPase-like_sf"/>
</dbReference>
<dbReference type="InterPro" id="IPR033704">
    <property type="entry name" value="dUTPase_trimeric"/>
</dbReference>
<feature type="compositionally biased region" description="Basic and acidic residues" evidence="4">
    <location>
        <begin position="188"/>
        <end position="200"/>
    </location>
</feature>
<dbReference type="CDD" id="cd07557">
    <property type="entry name" value="trimeric_dUTPase"/>
    <property type="match status" value="1"/>
</dbReference>
<comment type="caution">
    <text evidence="6">The sequence shown here is derived from an EMBL/GenBank/DDBJ whole genome shotgun (WGS) entry which is preliminary data.</text>
</comment>
<dbReference type="GO" id="GO:0004170">
    <property type="term" value="F:dUTP diphosphatase activity"/>
    <property type="evidence" value="ECO:0007669"/>
    <property type="project" value="InterPro"/>
</dbReference>
<proteinExistence type="predicted"/>
<evidence type="ECO:0000313" key="6">
    <source>
        <dbReference type="EMBL" id="OXA45879.1"/>
    </source>
</evidence>
<protein>
    <submittedName>
        <fullName evidence="6">Deoxyuridine 5'-triphosphate nucleotidohydrolase</fullName>
    </submittedName>
</protein>
<keyword evidence="7" id="KW-1185">Reference proteome</keyword>
<dbReference type="Gene3D" id="2.70.40.10">
    <property type="match status" value="1"/>
</dbReference>
<evidence type="ECO:0000259" key="5">
    <source>
        <dbReference type="Pfam" id="PF00692"/>
    </source>
</evidence>
<gene>
    <name evidence="6" type="ORF">Fcan01_19225</name>
</gene>
<evidence type="ECO:0000256" key="4">
    <source>
        <dbReference type="SAM" id="MobiDB-lite"/>
    </source>
</evidence>
<organism evidence="6 7">
    <name type="scientific">Folsomia candida</name>
    <name type="common">Springtail</name>
    <dbReference type="NCBI Taxonomy" id="158441"/>
    <lineage>
        <taxon>Eukaryota</taxon>
        <taxon>Metazoa</taxon>
        <taxon>Ecdysozoa</taxon>
        <taxon>Arthropoda</taxon>
        <taxon>Hexapoda</taxon>
        <taxon>Collembola</taxon>
        <taxon>Entomobryomorpha</taxon>
        <taxon>Isotomoidea</taxon>
        <taxon>Isotomidae</taxon>
        <taxon>Proisotominae</taxon>
        <taxon>Folsomia</taxon>
    </lineage>
</organism>
<feature type="compositionally biased region" description="Acidic residues" evidence="4">
    <location>
        <begin position="49"/>
        <end position="83"/>
    </location>
</feature>
<dbReference type="NCBIfam" id="TIGR00576">
    <property type="entry name" value="dut"/>
    <property type="match status" value="1"/>
</dbReference>
<dbReference type="PANTHER" id="PTHR11241:SF12">
    <property type="entry name" value="INACTIVE DEOXYURIDINE 5'-TRIPHOSPHATE NUCLEOTIDOHYDROLASE-LIKE PROTEIN FLJ16323-RELATED"/>
    <property type="match status" value="1"/>
</dbReference>
<dbReference type="GO" id="GO:0006226">
    <property type="term" value="P:dUMP biosynthetic process"/>
    <property type="evidence" value="ECO:0007669"/>
    <property type="project" value="UniProtKB-UniPathway"/>
</dbReference>
<dbReference type="InterPro" id="IPR008181">
    <property type="entry name" value="dUTPase"/>
</dbReference>
<dbReference type="EMBL" id="LNIX01000016">
    <property type="protein sequence ID" value="OXA45879.1"/>
    <property type="molecule type" value="Genomic_DNA"/>
</dbReference>
<feature type="region of interest" description="Disordered" evidence="4">
    <location>
        <begin position="43"/>
        <end position="158"/>
    </location>
</feature>
<feature type="compositionally biased region" description="Basic and acidic residues" evidence="4">
    <location>
        <begin position="110"/>
        <end position="158"/>
    </location>
</feature>
<dbReference type="STRING" id="158441.A0A226DL07"/>